<accession>A0AAE8MTX2</accession>
<reference evidence="2" key="1">
    <citation type="submission" date="2018-03" db="EMBL/GenBank/DDBJ databases">
        <authorList>
            <person name="Guldener U."/>
        </authorList>
    </citation>
    <scope>NUCLEOTIDE SEQUENCE</scope>
</reference>
<dbReference type="GO" id="GO:0016925">
    <property type="term" value="P:protein sumoylation"/>
    <property type="evidence" value="ECO:0007669"/>
    <property type="project" value="TreeGrafter"/>
</dbReference>
<organism evidence="2 3">
    <name type="scientific">Cephalotrichum gorgonifer</name>
    <dbReference type="NCBI Taxonomy" id="2041049"/>
    <lineage>
        <taxon>Eukaryota</taxon>
        <taxon>Fungi</taxon>
        <taxon>Dikarya</taxon>
        <taxon>Ascomycota</taxon>
        <taxon>Pezizomycotina</taxon>
        <taxon>Sordariomycetes</taxon>
        <taxon>Hypocreomycetidae</taxon>
        <taxon>Microascales</taxon>
        <taxon>Microascaceae</taxon>
        <taxon>Cephalotrichum</taxon>
    </lineage>
</organism>
<dbReference type="GO" id="GO:0000785">
    <property type="term" value="C:chromatin"/>
    <property type="evidence" value="ECO:0007669"/>
    <property type="project" value="TreeGrafter"/>
</dbReference>
<proteinExistence type="predicted"/>
<dbReference type="Proteomes" id="UP001187682">
    <property type="component" value="Unassembled WGS sequence"/>
</dbReference>
<evidence type="ECO:0000313" key="2">
    <source>
        <dbReference type="EMBL" id="SPN99556.1"/>
    </source>
</evidence>
<feature type="region of interest" description="Disordered" evidence="1">
    <location>
        <begin position="1"/>
        <end position="26"/>
    </location>
</feature>
<gene>
    <name evidence="2" type="ORF">DNG_02408</name>
</gene>
<evidence type="ECO:0008006" key="4">
    <source>
        <dbReference type="Google" id="ProtNLM"/>
    </source>
</evidence>
<feature type="compositionally biased region" description="Polar residues" evidence="1">
    <location>
        <begin position="197"/>
        <end position="213"/>
    </location>
</feature>
<name>A0AAE8MTX2_9PEZI</name>
<dbReference type="PANTHER" id="PTHR10782:SF4">
    <property type="entry name" value="TONALLI, ISOFORM E"/>
    <property type="match status" value="1"/>
</dbReference>
<protein>
    <recommendedName>
        <fullName evidence="4">SP-RING-type domain-containing protein</fullName>
    </recommendedName>
</protein>
<dbReference type="AlphaFoldDB" id="A0AAE8MTX2"/>
<evidence type="ECO:0000313" key="3">
    <source>
        <dbReference type="Proteomes" id="UP001187682"/>
    </source>
</evidence>
<feature type="region of interest" description="Disordered" evidence="1">
    <location>
        <begin position="46"/>
        <end position="140"/>
    </location>
</feature>
<feature type="region of interest" description="Disordered" evidence="1">
    <location>
        <begin position="298"/>
        <end position="329"/>
    </location>
</feature>
<dbReference type="PANTHER" id="PTHR10782">
    <property type="entry name" value="ZINC FINGER MIZ DOMAIN-CONTAINING PROTEIN"/>
    <property type="match status" value="1"/>
</dbReference>
<dbReference type="Gene3D" id="3.30.40.10">
    <property type="entry name" value="Zinc/RING finger domain, C3HC4 (zinc finger)"/>
    <property type="match status" value="1"/>
</dbReference>
<sequence>MDQKFGEDRDFHTRQTHSAEEHARHDVELEASYRALLSVAVIGQGRGEEPQTVASPRDIPVVQTQAQEHQQRTPFAPNSHGEVQQQEDARQQQTQDHQLQAQQQGHLTRQQAPQQPPNQPLQPAQPQSMQQVQQHQARQNTLQQLMQQPVPQTVYYLQILHQQYPQRAQELQRLLDQNGYFQQKRPSHRPQQPVDPRSQQQPHAPQQLHTQMQHPYHSQPQQQPQPSSRAPSSPYVSPSSLLGPGQPGAGYMDVRNQQTQARIPLAAPPGEPGGAGLQPGLASHQISQVRVGNAATTAVNPTSGTRTPVMNSPAVQASSVKSRVRTTLPQQSLPRERYYQYIDSLLAGPVPLKPNSALVKFGFDISESDFKERAQVGMARDGGSLVYGYFEGCRRMYFRICAMPIRTMGEDSSTIAENKWATAQTVWPEVLTAKVNEDGFVEFARKREFGRNLPCEITGYLKPGRNVLSVGVMLPPPEGYCFYGAVELVHTASLSSIMSTTLAQRVLAETDTVNTIKSRLSMSPGDGDGDDDEIQIMDPEICINLADPYSGSLVDVPCRGEACAHLDVFDLRTLLETRAVKESCAHGTRVRGGCPECVARPSERLELSQTDVWGCPICNEDVRPGHIVVDGFLKGVVEELKREGGDARVVLVDAEGKWRVKVEAKKAMKPRESIVISD</sequence>
<evidence type="ECO:0000256" key="1">
    <source>
        <dbReference type="SAM" id="MobiDB-lite"/>
    </source>
</evidence>
<dbReference type="EMBL" id="ONZQ02000003">
    <property type="protein sequence ID" value="SPN99556.1"/>
    <property type="molecule type" value="Genomic_DNA"/>
</dbReference>
<keyword evidence="3" id="KW-1185">Reference proteome</keyword>
<dbReference type="InterPro" id="IPR013083">
    <property type="entry name" value="Znf_RING/FYVE/PHD"/>
</dbReference>
<feature type="compositionally biased region" description="Low complexity" evidence="1">
    <location>
        <begin position="81"/>
        <end position="113"/>
    </location>
</feature>
<feature type="compositionally biased region" description="Low complexity" evidence="1">
    <location>
        <begin position="218"/>
        <end position="240"/>
    </location>
</feature>
<dbReference type="GO" id="GO:0061665">
    <property type="term" value="F:SUMO ligase activity"/>
    <property type="evidence" value="ECO:0007669"/>
    <property type="project" value="TreeGrafter"/>
</dbReference>
<comment type="caution">
    <text evidence="2">The sequence shown here is derived from an EMBL/GenBank/DDBJ whole genome shotgun (WGS) entry which is preliminary data.</text>
</comment>
<feature type="region of interest" description="Disordered" evidence="1">
    <location>
        <begin position="182"/>
        <end position="252"/>
    </location>
</feature>
<feature type="compositionally biased region" description="Low complexity" evidence="1">
    <location>
        <begin position="121"/>
        <end position="139"/>
    </location>
</feature>